<comment type="caution">
    <text evidence="1">The sequence shown here is derived from an EMBL/GenBank/DDBJ whole genome shotgun (WGS) entry which is preliminary data.</text>
</comment>
<dbReference type="EMBL" id="JAPWTK010000027">
    <property type="protein sequence ID" value="KAJ8956817.1"/>
    <property type="molecule type" value="Genomic_DNA"/>
</dbReference>
<protein>
    <submittedName>
        <fullName evidence="1">Uncharacterized protein</fullName>
    </submittedName>
</protein>
<dbReference type="Proteomes" id="UP001162162">
    <property type="component" value="Unassembled WGS sequence"/>
</dbReference>
<accession>A0AAV8Z0U7</accession>
<gene>
    <name evidence="1" type="ORF">NQ318_014231</name>
</gene>
<dbReference type="AlphaFoldDB" id="A0AAV8Z0U7"/>
<name>A0AAV8Z0U7_9CUCU</name>
<evidence type="ECO:0000313" key="1">
    <source>
        <dbReference type="EMBL" id="KAJ8956817.1"/>
    </source>
</evidence>
<evidence type="ECO:0000313" key="2">
    <source>
        <dbReference type="Proteomes" id="UP001162162"/>
    </source>
</evidence>
<reference evidence="1" key="1">
    <citation type="journal article" date="2023" name="Insect Mol. Biol.">
        <title>Genome sequencing provides insights into the evolution of gene families encoding plant cell wall-degrading enzymes in longhorned beetles.</title>
        <authorList>
            <person name="Shin N.R."/>
            <person name="Okamura Y."/>
            <person name="Kirsch R."/>
            <person name="Pauchet Y."/>
        </authorList>
    </citation>
    <scope>NUCLEOTIDE SEQUENCE</scope>
    <source>
        <strain evidence="1">AMC_N1</strain>
    </source>
</reference>
<keyword evidence="2" id="KW-1185">Reference proteome</keyword>
<organism evidence="1 2">
    <name type="scientific">Aromia moschata</name>
    <dbReference type="NCBI Taxonomy" id="1265417"/>
    <lineage>
        <taxon>Eukaryota</taxon>
        <taxon>Metazoa</taxon>
        <taxon>Ecdysozoa</taxon>
        <taxon>Arthropoda</taxon>
        <taxon>Hexapoda</taxon>
        <taxon>Insecta</taxon>
        <taxon>Pterygota</taxon>
        <taxon>Neoptera</taxon>
        <taxon>Endopterygota</taxon>
        <taxon>Coleoptera</taxon>
        <taxon>Polyphaga</taxon>
        <taxon>Cucujiformia</taxon>
        <taxon>Chrysomeloidea</taxon>
        <taxon>Cerambycidae</taxon>
        <taxon>Cerambycinae</taxon>
        <taxon>Callichromatini</taxon>
        <taxon>Aromia</taxon>
    </lineage>
</organism>
<sequence length="86" mass="9696">MLLLSYIRFVLNDNDIEDRTIVTSREIFGIRNVSSPRVKQKSTIKKVNIDSFLEPSIDIELNVGTAKSDITKQSKEMVSDILAPTV</sequence>
<proteinExistence type="predicted"/>